<dbReference type="Gene3D" id="2.40.50.100">
    <property type="match status" value="1"/>
</dbReference>
<dbReference type="PROSITE" id="PS00188">
    <property type="entry name" value="BIOTIN"/>
    <property type="match status" value="1"/>
</dbReference>
<dbReference type="InterPro" id="IPR000089">
    <property type="entry name" value="Biotin_lipoyl"/>
</dbReference>
<dbReference type="InterPro" id="IPR048429">
    <property type="entry name" value="MCC_alpha_BT"/>
</dbReference>
<dbReference type="PROSITE" id="PS50968">
    <property type="entry name" value="BIOTINYL_LIPOYL"/>
    <property type="match status" value="1"/>
</dbReference>
<dbReference type="PROSITE" id="PS00867">
    <property type="entry name" value="CPSASE_2"/>
    <property type="match status" value="1"/>
</dbReference>
<dbReference type="SMART" id="SM00878">
    <property type="entry name" value="Biotin_carb_C"/>
    <property type="match status" value="1"/>
</dbReference>
<keyword evidence="4 12" id="KW-0547">Nucleotide-binding</keyword>
<comment type="catalytic activity">
    <reaction evidence="8">
        <text>N(6)-biotinyl-L-lysyl-[protein] + hydrogencarbonate + ATP = N(6)-carboxybiotinyl-L-lysyl-[protein] + ADP + phosphate + H(+)</text>
        <dbReference type="Rhea" id="RHEA:13501"/>
        <dbReference type="Rhea" id="RHEA-COMP:10505"/>
        <dbReference type="Rhea" id="RHEA-COMP:10506"/>
        <dbReference type="ChEBI" id="CHEBI:15378"/>
        <dbReference type="ChEBI" id="CHEBI:17544"/>
        <dbReference type="ChEBI" id="CHEBI:30616"/>
        <dbReference type="ChEBI" id="CHEBI:43474"/>
        <dbReference type="ChEBI" id="CHEBI:83144"/>
        <dbReference type="ChEBI" id="CHEBI:83145"/>
        <dbReference type="ChEBI" id="CHEBI:456216"/>
        <dbReference type="EC" id="6.3.4.14"/>
    </reaction>
    <physiologicalReaction direction="left-to-right" evidence="8">
        <dbReference type="Rhea" id="RHEA:13502"/>
    </physiologicalReaction>
</comment>
<dbReference type="InterPro" id="IPR011764">
    <property type="entry name" value="Biotin_carboxylation_dom"/>
</dbReference>
<evidence type="ECO:0000256" key="6">
    <source>
        <dbReference type="ARBA" id="ARBA00023267"/>
    </source>
</evidence>
<dbReference type="InterPro" id="IPR005479">
    <property type="entry name" value="CPAse_ATP-bd"/>
</dbReference>
<keyword evidence="6" id="KW-0092">Biotin</keyword>
<comment type="function">
    <text evidence="9">Component of a biotin-dependent acyl-CoA carboxylase complex. This subunit catalyzes the ATP-dependent carboxylation of the biotin carried by the biotin carboxyl carrier (BCC) domain, resulting in the formation of carboxyl biotin. When associated with the beta1 subunit AccD1, is involved in branched amino-acid catabolism with methylcrotonyl coenzyme A as the substrate.</text>
</comment>
<keyword evidence="5 12" id="KW-0067">ATP-binding</keyword>
<evidence type="ECO:0000256" key="9">
    <source>
        <dbReference type="ARBA" id="ARBA00053351"/>
    </source>
</evidence>
<feature type="domain" description="Biotin carboxylation" evidence="15">
    <location>
        <begin position="10"/>
        <end position="463"/>
    </location>
</feature>
<keyword evidence="17" id="KW-1185">Reference proteome</keyword>
<dbReference type="CDD" id="cd06850">
    <property type="entry name" value="biotinyl_domain"/>
    <property type="match status" value="1"/>
</dbReference>
<organism evidence="16 17">
    <name type="scientific">Saccharopolyspora montiporae</name>
    <dbReference type="NCBI Taxonomy" id="2781240"/>
    <lineage>
        <taxon>Bacteria</taxon>
        <taxon>Bacillati</taxon>
        <taxon>Actinomycetota</taxon>
        <taxon>Actinomycetes</taxon>
        <taxon>Pseudonocardiales</taxon>
        <taxon>Pseudonocardiaceae</taxon>
        <taxon>Saccharopolyspora</taxon>
    </lineage>
</organism>
<evidence type="ECO:0000259" key="14">
    <source>
        <dbReference type="PROSITE" id="PS50975"/>
    </source>
</evidence>
<evidence type="ECO:0000256" key="12">
    <source>
        <dbReference type="PROSITE-ProRule" id="PRU00409"/>
    </source>
</evidence>
<evidence type="ECO:0000259" key="15">
    <source>
        <dbReference type="PROSITE" id="PS50979"/>
    </source>
</evidence>
<dbReference type="Gene3D" id="3.30.700.40">
    <property type="match status" value="1"/>
</dbReference>
<evidence type="ECO:0000256" key="1">
    <source>
        <dbReference type="ARBA" id="ARBA00001953"/>
    </source>
</evidence>
<evidence type="ECO:0000256" key="10">
    <source>
        <dbReference type="ARBA" id="ARBA00065901"/>
    </source>
</evidence>
<dbReference type="AlphaFoldDB" id="A0A929BC63"/>
<dbReference type="Proteomes" id="UP000598360">
    <property type="component" value="Unassembled WGS sequence"/>
</dbReference>
<dbReference type="InterPro" id="IPR011053">
    <property type="entry name" value="Single_hybrid_motif"/>
</dbReference>
<dbReference type="Pfam" id="PF21139">
    <property type="entry name" value="BT_MCC_alpha"/>
    <property type="match status" value="1"/>
</dbReference>
<dbReference type="EMBL" id="JADEYC010000015">
    <property type="protein sequence ID" value="MBE9374832.1"/>
    <property type="molecule type" value="Genomic_DNA"/>
</dbReference>
<evidence type="ECO:0000256" key="5">
    <source>
        <dbReference type="ARBA" id="ARBA00022840"/>
    </source>
</evidence>
<gene>
    <name evidence="16" type="ORF">IQ251_10285</name>
</gene>
<dbReference type="InterPro" id="IPR001882">
    <property type="entry name" value="Biotin_BS"/>
</dbReference>
<dbReference type="Pfam" id="PF02786">
    <property type="entry name" value="CPSase_L_D2"/>
    <property type="match status" value="1"/>
</dbReference>
<evidence type="ECO:0000256" key="2">
    <source>
        <dbReference type="ARBA" id="ARBA00013263"/>
    </source>
</evidence>
<accession>A0A929BC63</accession>
<feature type="domain" description="Lipoyl-binding" evidence="13">
    <location>
        <begin position="595"/>
        <end position="671"/>
    </location>
</feature>
<dbReference type="FunFam" id="2.40.50.100:FF:000003">
    <property type="entry name" value="Acetyl-CoA carboxylase biotin carboxyl carrier protein"/>
    <property type="match status" value="1"/>
</dbReference>
<evidence type="ECO:0000313" key="16">
    <source>
        <dbReference type="EMBL" id="MBE9374832.1"/>
    </source>
</evidence>
<dbReference type="Pfam" id="PF00289">
    <property type="entry name" value="Biotin_carb_N"/>
    <property type="match status" value="1"/>
</dbReference>
<dbReference type="InterPro" id="IPR005482">
    <property type="entry name" value="Biotin_COase_C"/>
</dbReference>
<dbReference type="InterPro" id="IPR050856">
    <property type="entry name" value="Biotin_carboxylase_complex"/>
</dbReference>
<evidence type="ECO:0000256" key="7">
    <source>
        <dbReference type="ARBA" id="ARBA00046317"/>
    </source>
</evidence>
<dbReference type="FunFam" id="3.40.50.20:FF:000010">
    <property type="entry name" value="Propionyl-CoA carboxylase subunit alpha"/>
    <property type="match status" value="1"/>
</dbReference>
<evidence type="ECO:0000259" key="13">
    <source>
        <dbReference type="PROSITE" id="PS50968"/>
    </source>
</evidence>
<evidence type="ECO:0000256" key="11">
    <source>
        <dbReference type="ARBA" id="ARBA00074050"/>
    </source>
</evidence>
<dbReference type="SUPFAM" id="SSF52440">
    <property type="entry name" value="PreATP-grasp domain"/>
    <property type="match status" value="1"/>
</dbReference>
<comment type="cofactor">
    <cofactor evidence="1">
        <name>biotin</name>
        <dbReference type="ChEBI" id="CHEBI:57586"/>
    </cofactor>
</comment>
<evidence type="ECO:0000313" key="17">
    <source>
        <dbReference type="Proteomes" id="UP000598360"/>
    </source>
</evidence>
<dbReference type="PROSITE" id="PS00866">
    <property type="entry name" value="CPSASE_1"/>
    <property type="match status" value="1"/>
</dbReference>
<reference evidence="16" key="1">
    <citation type="submission" date="2020-10" db="EMBL/GenBank/DDBJ databases">
        <title>Diversity and distribution of actinomycetes associated with coral in the coast of Hainan.</title>
        <authorList>
            <person name="Li F."/>
        </authorList>
    </citation>
    <scope>NUCLEOTIDE SEQUENCE</scope>
    <source>
        <strain evidence="16">HNM0983</strain>
    </source>
</reference>
<dbReference type="SUPFAM" id="SSF51230">
    <property type="entry name" value="Single hybrid motif"/>
    <property type="match status" value="1"/>
</dbReference>
<dbReference type="InterPro" id="IPR005481">
    <property type="entry name" value="BC-like_N"/>
</dbReference>
<dbReference type="InterPro" id="IPR016185">
    <property type="entry name" value="PreATP-grasp_dom_sf"/>
</dbReference>
<evidence type="ECO:0000256" key="3">
    <source>
        <dbReference type="ARBA" id="ARBA00022598"/>
    </source>
</evidence>
<comment type="subunit">
    <text evidence="10">The biotin-dependent acyl-CoA carboxylase complex is composed of AccA1, which contains the biotin carboxylase (BC) and biotin carboxyl carrier protein (BCCP) domains, and AccD1, which contains the carboxyl transferase (CT) domain. The AccA1/AccD1 complex forms a dodecamer.</text>
</comment>
<dbReference type="SUPFAM" id="SSF51246">
    <property type="entry name" value="Rudiment single hybrid motif"/>
    <property type="match status" value="1"/>
</dbReference>
<dbReference type="SUPFAM" id="SSF56059">
    <property type="entry name" value="Glutathione synthetase ATP-binding domain-like"/>
    <property type="match status" value="1"/>
</dbReference>
<evidence type="ECO:0000256" key="4">
    <source>
        <dbReference type="ARBA" id="ARBA00022741"/>
    </source>
</evidence>
<dbReference type="PROSITE" id="PS50979">
    <property type="entry name" value="BC"/>
    <property type="match status" value="1"/>
</dbReference>
<keyword evidence="3" id="KW-0436">Ligase</keyword>
<dbReference type="Pfam" id="PF00364">
    <property type="entry name" value="Biotin_lipoyl"/>
    <property type="match status" value="1"/>
</dbReference>
<dbReference type="FunFam" id="3.30.470.20:FF:000028">
    <property type="entry name" value="Methylcrotonoyl-CoA carboxylase subunit alpha, mitochondrial"/>
    <property type="match status" value="1"/>
</dbReference>
<dbReference type="GO" id="GO:0005524">
    <property type="term" value="F:ATP binding"/>
    <property type="evidence" value="ECO:0007669"/>
    <property type="project" value="UniProtKB-UniRule"/>
</dbReference>
<dbReference type="EC" id="6.3.4.14" evidence="2"/>
<dbReference type="RefSeq" id="WP_193928266.1">
    <property type="nucleotide sequence ID" value="NZ_JADEYC010000015.1"/>
</dbReference>
<dbReference type="Pfam" id="PF02785">
    <property type="entry name" value="Biotin_carb_C"/>
    <property type="match status" value="1"/>
</dbReference>
<comment type="pathway">
    <text evidence="7">Amino-acid degradation; L-leucine degradation.</text>
</comment>
<protein>
    <recommendedName>
        <fullName evidence="11">Biotin-dependent 3-methylcrotonyl-coenzyme A carboxylase alpha1 subunit</fullName>
        <ecNumber evidence="2">6.3.4.14</ecNumber>
    </recommendedName>
</protein>
<comment type="caution">
    <text evidence="16">The sequence shown here is derived from an EMBL/GenBank/DDBJ whole genome shotgun (WGS) entry which is preliminary data.</text>
</comment>
<dbReference type="InterPro" id="IPR011761">
    <property type="entry name" value="ATP-grasp"/>
</dbReference>
<sequence>MCGKWDEVREFDTVLVANRGEIAVRVIGTLRRLGLRTVAVFSEADRDARHAAEADVAVHLGSGRAAENYLHPGRLLDAAQRTGAQAIHPGYGFLSENAEFAAACADAGVVFIGPPPAAIEAMGDKIRAKRAVREAGVPVVPGRSDPGMTDEDLAASAAEIGFPVLLKPSAGGGGKGMRTVRGPAELPEAVAAARREAGAAFGDDTLFVERFVDRPRHIEVQVLADAHGGVVHLGERECSLQRRHQKIVEEAPSPLLDESTRQRIGQAAVDTARAVDYRGAGTVEFIVSADRPDEFFFMEMNTRLQVEHPVTEEVTAVSGRRGIDLVAEQVRIAEGKPLPFEQHRLGMAGHAVEARVYAEDPARDFLPTGGEVLGLHEPSGPDVRVDSGLAPGTRIGSDYDPMLSKVIAWAPERAAALRRLDSALADVAVLGVRTNVGFLRNLLAHPDVRSGRLDTGLVERDLAGLVADSAGIPEQVPVAAAMAGLLAAEPAGPIVDRWAVPDGWRLGEPAWSTWRFSTGGDDVQVRVRGRAHAAEAAVGGEVHPASARLDGDLLTVTWGGCTERYRFVRSDGVDWLGSGGRCWALTEQRLLTDPAGSGGRSDGVVASPMPGTVLVADVEAGQRVSSGQRLFVVEAMKMEHTVTAPDDGVVAEVHARAGQPVGLDEPLAVLTAGQEDRHG</sequence>
<dbReference type="GO" id="GO:0046872">
    <property type="term" value="F:metal ion binding"/>
    <property type="evidence" value="ECO:0007669"/>
    <property type="project" value="InterPro"/>
</dbReference>
<dbReference type="InterPro" id="IPR011054">
    <property type="entry name" value="Rudment_hybrid_motif"/>
</dbReference>
<feature type="domain" description="ATP-grasp" evidence="14">
    <location>
        <begin position="129"/>
        <end position="334"/>
    </location>
</feature>
<dbReference type="PANTHER" id="PTHR18866">
    <property type="entry name" value="CARBOXYLASE:PYRUVATE/ACETYL-COA/PROPIONYL-COA CARBOXYLASE"/>
    <property type="match status" value="1"/>
</dbReference>
<name>A0A929BC63_9PSEU</name>
<dbReference type="PROSITE" id="PS50975">
    <property type="entry name" value="ATP_GRASP"/>
    <property type="match status" value="1"/>
</dbReference>
<dbReference type="GO" id="GO:0004075">
    <property type="term" value="F:biotin carboxylase activity"/>
    <property type="evidence" value="ECO:0007669"/>
    <property type="project" value="UniProtKB-EC"/>
</dbReference>
<evidence type="ECO:0000256" key="8">
    <source>
        <dbReference type="ARBA" id="ARBA00048501"/>
    </source>
</evidence>
<proteinExistence type="predicted"/>
<dbReference type="Gene3D" id="3.30.470.20">
    <property type="entry name" value="ATP-grasp fold, B domain"/>
    <property type="match status" value="1"/>
</dbReference>
<dbReference type="PANTHER" id="PTHR18866:SF33">
    <property type="entry name" value="METHYLCROTONOYL-COA CARBOXYLASE SUBUNIT ALPHA, MITOCHONDRIAL-RELATED"/>
    <property type="match status" value="1"/>
</dbReference>